<sequence length="106" mass="11954">MSRVIRDIDRGVRTIDDIDLHLTELVWDDGGRSFEVRRTDTDTDLTEDGCLDTWPTDDHLANLLRDHGGTWSCPDCDTAIDTRQTELITDHIRDCDAADRSGGRPA</sequence>
<name>A0A1C6S8E8_9ACTN</name>
<proteinExistence type="predicted"/>
<reference evidence="2" key="1">
    <citation type="submission" date="2016-06" db="EMBL/GenBank/DDBJ databases">
        <authorList>
            <person name="Varghese N."/>
            <person name="Submissions Spin"/>
        </authorList>
    </citation>
    <scope>NUCLEOTIDE SEQUENCE [LARGE SCALE GENOMIC DNA]</scope>
    <source>
        <strain evidence="2">DSM 45431</strain>
    </source>
</reference>
<dbReference type="EMBL" id="FMHV01000002">
    <property type="protein sequence ID" value="SCL25774.1"/>
    <property type="molecule type" value="Genomic_DNA"/>
</dbReference>
<gene>
    <name evidence="1" type="ORF">GA0070624_3175</name>
</gene>
<evidence type="ECO:0000313" key="1">
    <source>
        <dbReference type="EMBL" id="SCL25774.1"/>
    </source>
</evidence>
<dbReference type="STRING" id="568872.GA0070624_3175"/>
<evidence type="ECO:0000313" key="2">
    <source>
        <dbReference type="Proteomes" id="UP000199413"/>
    </source>
</evidence>
<dbReference type="OrthoDB" id="3390107at2"/>
<accession>A0A1C6S8E8</accession>
<keyword evidence="2" id="KW-1185">Reference proteome</keyword>
<dbReference type="AlphaFoldDB" id="A0A1C6S8E8"/>
<dbReference type="Proteomes" id="UP000199413">
    <property type="component" value="Unassembled WGS sequence"/>
</dbReference>
<organism evidence="1 2">
    <name type="scientific">Micromonospora rhizosphaerae</name>
    <dbReference type="NCBI Taxonomy" id="568872"/>
    <lineage>
        <taxon>Bacteria</taxon>
        <taxon>Bacillati</taxon>
        <taxon>Actinomycetota</taxon>
        <taxon>Actinomycetes</taxon>
        <taxon>Micromonosporales</taxon>
        <taxon>Micromonosporaceae</taxon>
        <taxon>Micromonospora</taxon>
    </lineage>
</organism>
<protein>
    <submittedName>
        <fullName evidence="1">Uncharacterized protein</fullName>
    </submittedName>
</protein>
<dbReference type="RefSeq" id="WP_091341832.1">
    <property type="nucleotide sequence ID" value="NZ_FMHV01000002.1"/>
</dbReference>